<dbReference type="AlphaFoldDB" id="A0AAD9ZFP8"/>
<accession>A0AAD9ZFP8</accession>
<evidence type="ECO:0000313" key="2">
    <source>
        <dbReference type="EMBL" id="KAK3177556.1"/>
    </source>
</evidence>
<gene>
    <name evidence="2" type="ORF">Dsin_033050</name>
</gene>
<sequence length="156" mass="17742">MEESCIARGSGLSCLDALRRKVRHKIVLHSSHYPERHHQLTLESAAGSLDLLVSCSKSMVLEKGQKINKFEAVLSAHLIHIWIKETHISQHDGPSRMRRGHKSNRGSNHVKCDSNSATLLPREERRLNQDFSNIPNITFCEPSMQEYGLSFINNFL</sequence>
<dbReference type="Proteomes" id="UP001281410">
    <property type="component" value="Unassembled WGS sequence"/>
</dbReference>
<keyword evidence="3" id="KW-1185">Reference proteome</keyword>
<protein>
    <submittedName>
        <fullName evidence="2">Uncharacterized protein</fullName>
    </submittedName>
</protein>
<evidence type="ECO:0000256" key="1">
    <source>
        <dbReference type="SAM" id="MobiDB-lite"/>
    </source>
</evidence>
<organism evidence="2 3">
    <name type="scientific">Dipteronia sinensis</name>
    <dbReference type="NCBI Taxonomy" id="43782"/>
    <lineage>
        <taxon>Eukaryota</taxon>
        <taxon>Viridiplantae</taxon>
        <taxon>Streptophyta</taxon>
        <taxon>Embryophyta</taxon>
        <taxon>Tracheophyta</taxon>
        <taxon>Spermatophyta</taxon>
        <taxon>Magnoliopsida</taxon>
        <taxon>eudicotyledons</taxon>
        <taxon>Gunneridae</taxon>
        <taxon>Pentapetalae</taxon>
        <taxon>rosids</taxon>
        <taxon>malvids</taxon>
        <taxon>Sapindales</taxon>
        <taxon>Sapindaceae</taxon>
        <taxon>Hippocastanoideae</taxon>
        <taxon>Acereae</taxon>
        <taxon>Dipteronia</taxon>
    </lineage>
</organism>
<dbReference type="EMBL" id="JANJYJ010000324">
    <property type="protein sequence ID" value="KAK3177556.1"/>
    <property type="molecule type" value="Genomic_DNA"/>
</dbReference>
<evidence type="ECO:0000313" key="3">
    <source>
        <dbReference type="Proteomes" id="UP001281410"/>
    </source>
</evidence>
<comment type="caution">
    <text evidence="2">The sequence shown here is derived from an EMBL/GenBank/DDBJ whole genome shotgun (WGS) entry which is preliminary data.</text>
</comment>
<proteinExistence type="predicted"/>
<name>A0AAD9ZFP8_9ROSI</name>
<reference evidence="2" key="1">
    <citation type="journal article" date="2023" name="Plant J.">
        <title>Genome sequences and population genomics provide insights into the demographic history, inbreeding, and mutation load of two 'living fossil' tree species of Dipteronia.</title>
        <authorList>
            <person name="Feng Y."/>
            <person name="Comes H.P."/>
            <person name="Chen J."/>
            <person name="Zhu S."/>
            <person name="Lu R."/>
            <person name="Zhang X."/>
            <person name="Li P."/>
            <person name="Qiu J."/>
            <person name="Olsen K.M."/>
            <person name="Qiu Y."/>
        </authorList>
    </citation>
    <scope>NUCLEOTIDE SEQUENCE</scope>
    <source>
        <strain evidence="2">NBL</strain>
    </source>
</reference>
<feature type="region of interest" description="Disordered" evidence="1">
    <location>
        <begin position="91"/>
        <end position="111"/>
    </location>
</feature>